<dbReference type="PANTHER" id="PTHR47957">
    <property type="entry name" value="ATP-DEPENDENT HELICASE HRQ1"/>
    <property type="match status" value="1"/>
</dbReference>
<evidence type="ECO:0000259" key="3">
    <source>
        <dbReference type="PROSITE" id="PS51192"/>
    </source>
</evidence>
<dbReference type="GO" id="GO:0004386">
    <property type="term" value="F:helicase activity"/>
    <property type="evidence" value="ECO:0007669"/>
    <property type="project" value="UniProtKB-KW"/>
</dbReference>
<dbReference type="EMBL" id="OZ004258">
    <property type="protein sequence ID" value="CAK7911230.1"/>
    <property type="molecule type" value="Genomic_DNA"/>
</dbReference>
<dbReference type="Pfam" id="PF22982">
    <property type="entry name" value="WHD_HRQ1"/>
    <property type="match status" value="1"/>
</dbReference>
<feature type="domain" description="Helicase ATP-binding" evidence="3">
    <location>
        <begin position="330"/>
        <end position="535"/>
    </location>
</feature>
<evidence type="ECO:0000259" key="4">
    <source>
        <dbReference type="PROSITE" id="PS51194"/>
    </source>
</evidence>
<evidence type="ECO:0000256" key="1">
    <source>
        <dbReference type="ARBA" id="ARBA00022741"/>
    </source>
</evidence>
<reference evidence="5 6" key="1">
    <citation type="submission" date="2024-01" db="EMBL/GenBank/DDBJ databases">
        <authorList>
            <consortium name="Genoscope - CEA"/>
            <person name="William W."/>
        </authorList>
    </citation>
    <scope>NUCLEOTIDE SEQUENCE [LARGE SCALE GENOMIC DNA]</scope>
    <source>
        <strain evidence="5 6">29B2s-10</strain>
    </source>
</reference>
<dbReference type="InterPro" id="IPR001650">
    <property type="entry name" value="Helicase_C-like"/>
</dbReference>
<dbReference type="Proteomes" id="UP001497600">
    <property type="component" value="Chromosome F"/>
</dbReference>
<evidence type="ECO:0000313" key="6">
    <source>
        <dbReference type="Proteomes" id="UP001497600"/>
    </source>
</evidence>
<proteinExistence type="predicted"/>
<dbReference type="CDD" id="cd17923">
    <property type="entry name" value="DEXHc_Hrq1-like"/>
    <property type="match status" value="1"/>
</dbReference>
<evidence type="ECO:0000313" key="5">
    <source>
        <dbReference type="EMBL" id="CAK7911230.1"/>
    </source>
</evidence>
<keyword evidence="5" id="KW-0378">Hydrolase</keyword>
<dbReference type="Gene3D" id="3.40.50.300">
    <property type="entry name" value="P-loop containing nucleotide triphosphate hydrolases"/>
    <property type="match status" value="2"/>
</dbReference>
<dbReference type="InterPro" id="IPR014001">
    <property type="entry name" value="Helicase_ATP-bd"/>
</dbReference>
<dbReference type="SUPFAM" id="SSF52540">
    <property type="entry name" value="P-loop containing nucleoside triphosphate hydrolases"/>
    <property type="match status" value="1"/>
</dbReference>
<dbReference type="Pfam" id="PF00271">
    <property type="entry name" value="Helicase_C"/>
    <property type="match status" value="1"/>
</dbReference>
<dbReference type="InterPro" id="IPR011545">
    <property type="entry name" value="DEAD/DEAH_box_helicase_dom"/>
</dbReference>
<dbReference type="PANTHER" id="PTHR47957:SF3">
    <property type="entry name" value="ATP-DEPENDENT HELICASE HRQ1"/>
    <property type="match status" value="1"/>
</dbReference>
<dbReference type="SMART" id="SM00490">
    <property type="entry name" value="HELICc"/>
    <property type="match status" value="1"/>
</dbReference>
<dbReference type="CDD" id="cd18797">
    <property type="entry name" value="SF2_C_Hrq"/>
    <property type="match status" value="1"/>
</dbReference>
<dbReference type="InterPro" id="IPR055227">
    <property type="entry name" value="HRQ1_WHD"/>
</dbReference>
<organism evidence="5 6">
    <name type="scientific">[Candida] anglica</name>
    <dbReference type="NCBI Taxonomy" id="148631"/>
    <lineage>
        <taxon>Eukaryota</taxon>
        <taxon>Fungi</taxon>
        <taxon>Dikarya</taxon>
        <taxon>Ascomycota</taxon>
        <taxon>Saccharomycotina</taxon>
        <taxon>Pichiomycetes</taxon>
        <taxon>Debaryomycetaceae</taxon>
        <taxon>Kurtzmaniella</taxon>
    </lineage>
</organism>
<protein>
    <submittedName>
        <fullName evidence="5">ATP-dependent helicase Hrq1p</fullName>
    </submittedName>
</protein>
<keyword evidence="5" id="KW-0347">Helicase</keyword>
<keyword evidence="2" id="KW-0067">ATP-binding</keyword>
<dbReference type="InterPro" id="IPR027417">
    <property type="entry name" value="P-loop_NTPase"/>
</dbReference>
<sequence length="1200" mass="135916">MSLVSSSDNNEAVILSSRRLLRLFHQINTHMTFLASHSRSTIPTYDLLNKLNSEITKLDLAIMRHILPDGDVTYEYVDENQVLLSLKEKVHFDWNTGYKQNENSTVDDAYENVANHNDRNNSPSKQLLIFDFKDVKTHGIGAIMKAPRKKQKLANTIDRNESFFLSCKELSVKNLSSKQLLSIILARDQKFQSRLDNFLADYSDEIEAMQALKAICEKKIPEPIVLNDPMDFLPSEKSLDNSYKPTVKEMMTALKSKSFYKDQIIHSSLLTKTTDAQFGGLNIHNSIKQEDEINCLEIHPDLKNALLDYKNISLEDGLYSHQVEAISSLLVPSTIKQHVIVSTSTSSGKSLIYQIPILNQILWDITNYNDHKRHSTAFFIFPTKALAQDQKRHLQDLVDHIAINCKRKIIIDTYDGDTPGKNRQYIRKYADIIFTNPDTIHASVLPNHNRVEDSGWIEFLSGLRYVVIDELHVYKGTFGVQVSYVMRRLNRLVHILQSEDMSQTPQPLRYISCSATILNPVDHFRVLCGISDSDNIVHVSKDGSPCGDKMFIMWSPPALMSKIGRTSTPSGNQDVTIKSQKQDNFIPRESIIPESAKILLHLLSNFPGIKVIVFCPIRKICELLMREIILLLPDHPSLSENDIMSYRGGYSKSDRRIIEQRMFNGQLRAIVATNALELGIDLSELDVVISCGYPMSKSNLHQQFGRAGRSANSNSLAIYVCGSTPIDQHFKAHPEELTDRDVYEDLCVAGMIERDSSKMLILEMQLQCAAFEYPIDMTRDIDWFVTNTRSTALCNSFVKACQTKLSKDGNGKYRTHHLFLPWPADHVSIRAVEETNYAVVDITNGKNIVIEEVEASRTSFTLYEGAIFLHQGLPYLVKEFNARDCFAKVERVKVEWITQQRDFTDVDPIEIEYIKCLQPEIKSHSSGSVPNADVPLFYGKIEIVTIVFGYFKVNRRSEILEAVEVDNPPMKIQSKGFWLDIPRKALDLIREKNLNPAGGIHAAQHAIMNILPLFISGGATTNPNVRFNSSIGEAELRTECKAPLKEFAQRNTSRKRPARLIFYDAKGGSTGTGVSAKTFEHFDEILNTTYCRIRDCDCEWGCPMCVHGSFCKEMSLVISKPAAEIILGTLMGVSLENLREKVNDGPEPNLPNINIETIDDSRKFVKMAPDVEILEVVHKPKAEKFEIKMETSEEKIDSLD</sequence>
<feature type="domain" description="Helicase C-terminal" evidence="4">
    <location>
        <begin position="598"/>
        <end position="770"/>
    </location>
</feature>
<keyword evidence="6" id="KW-1185">Reference proteome</keyword>
<dbReference type="Pfam" id="PF09369">
    <property type="entry name" value="MZB"/>
    <property type="match status" value="1"/>
</dbReference>
<gene>
    <name evidence="5" type="primary">HRQ1</name>
    <name evidence="5" type="ORF">CAAN4_F01464</name>
</gene>
<dbReference type="Pfam" id="PF00270">
    <property type="entry name" value="DEAD"/>
    <property type="match status" value="1"/>
</dbReference>
<dbReference type="SMART" id="SM00487">
    <property type="entry name" value="DEXDc"/>
    <property type="match status" value="1"/>
</dbReference>
<dbReference type="PROSITE" id="PS51194">
    <property type="entry name" value="HELICASE_CTER"/>
    <property type="match status" value="1"/>
</dbReference>
<dbReference type="PROSITE" id="PS51192">
    <property type="entry name" value="HELICASE_ATP_BIND_1"/>
    <property type="match status" value="1"/>
</dbReference>
<evidence type="ECO:0000256" key="2">
    <source>
        <dbReference type="ARBA" id="ARBA00022840"/>
    </source>
</evidence>
<name>A0ABP0EEP7_9ASCO</name>
<keyword evidence="1" id="KW-0547">Nucleotide-binding</keyword>
<dbReference type="InterPro" id="IPR018973">
    <property type="entry name" value="MZB"/>
</dbReference>
<accession>A0ABP0EEP7</accession>